<dbReference type="RefSeq" id="WP_346785199.1">
    <property type="nucleotide sequence ID" value="NZ_JBDLBR010000003.1"/>
</dbReference>
<evidence type="ECO:0000313" key="2">
    <source>
        <dbReference type="EMBL" id="MEN7537760.1"/>
    </source>
</evidence>
<evidence type="ECO:0000313" key="3">
    <source>
        <dbReference type="Proteomes" id="UP001484535"/>
    </source>
</evidence>
<name>A0ABV0CYJ8_9SPHN</name>
<comment type="caution">
    <text evidence="2">The sequence shown here is derived from an EMBL/GenBank/DDBJ whole genome shotgun (WGS) entry which is preliminary data.</text>
</comment>
<feature type="region of interest" description="Disordered" evidence="1">
    <location>
        <begin position="1"/>
        <end position="20"/>
    </location>
</feature>
<gene>
    <name evidence="2" type="ORF">ABDJ38_11305</name>
</gene>
<organism evidence="2 3">
    <name type="scientific">Aurantiacibacter flavus</name>
    <dbReference type="NCBI Taxonomy" id="3145232"/>
    <lineage>
        <taxon>Bacteria</taxon>
        <taxon>Pseudomonadati</taxon>
        <taxon>Pseudomonadota</taxon>
        <taxon>Alphaproteobacteria</taxon>
        <taxon>Sphingomonadales</taxon>
        <taxon>Erythrobacteraceae</taxon>
        <taxon>Aurantiacibacter</taxon>
    </lineage>
</organism>
<evidence type="ECO:0000256" key="1">
    <source>
        <dbReference type="SAM" id="MobiDB-lite"/>
    </source>
</evidence>
<dbReference type="EMBL" id="JBDLBR010000003">
    <property type="protein sequence ID" value="MEN7537760.1"/>
    <property type="molecule type" value="Genomic_DNA"/>
</dbReference>
<sequence>MAKRIYTSSRPDAWTSPRPHRDASLRYAAHGPIRSMYEPTLLERLLRYLRF</sequence>
<protein>
    <submittedName>
        <fullName evidence="2">Uncharacterized protein</fullName>
    </submittedName>
</protein>
<accession>A0ABV0CYJ8</accession>
<proteinExistence type="predicted"/>
<feature type="compositionally biased region" description="Polar residues" evidence="1">
    <location>
        <begin position="1"/>
        <end position="10"/>
    </location>
</feature>
<reference evidence="2 3" key="1">
    <citation type="submission" date="2024-05" db="EMBL/GenBank/DDBJ databases">
        <authorList>
            <person name="Park S."/>
        </authorList>
    </citation>
    <scope>NUCLEOTIDE SEQUENCE [LARGE SCALE GENOMIC DNA]</scope>
    <source>
        <strain evidence="2 3">DGU5</strain>
    </source>
</reference>
<keyword evidence="3" id="KW-1185">Reference proteome</keyword>
<dbReference type="Proteomes" id="UP001484535">
    <property type="component" value="Unassembled WGS sequence"/>
</dbReference>